<dbReference type="Pfam" id="PF00891">
    <property type="entry name" value="Methyltransf_2"/>
    <property type="match status" value="1"/>
</dbReference>
<sequence length="370" mass="41669">MQHNHPVSYAVTSVFNYPFHTEDIHRIAPLGFVPVAIHFRLFDILVEVGGPASGQDVLDIYQKSPSDSTTNGPRSANQTTRYLASTPSAIHGVLHFTTEILLSSAFLMRKLEATGFDYPFTELDIPMQYAHHLMENEKLTKLYTYAIMAAENRMASFNTFMEGRFGKEPTAPEHLKAVGYDLESVVAEARAMGLPVTMVDIGGGRGQLMREIKESIPGLESQDLIVEEFIQDITSISGLTLVEWDYTKEDNPQPIQGALFYRLASVLHNLPDLAAARLLQKMSDAMEPHSRIMIHERRKHAMADAHAAMIVLYEGREGSIDEWHLLAKLARLKLTFLGYPSGPERGAVEMRKIDWLEHILTQCARIMRQY</sequence>
<gene>
    <name evidence="2" type="ORF">BDW59DRAFT_179516</name>
</gene>
<evidence type="ECO:0000313" key="3">
    <source>
        <dbReference type="Proteomes" id="UP001610335"/>
    </source>
</evidence>
<feature type="domain" description="O-methyltransferase C-terminal" evidence="1">
    <location>
        <begin position="196"/>
        <end position="329"/>
    </location>
</feature>
<proteinExistence type="predicted"/>
<keyword evidence="3" id="KW-1185">Reference proteome</keyword>
<dbReference type="SUPFAM" id="SSF53335">
    <property type="entry name" value="S-adenosyl-L-methionine-dependent methyltransferases"/>
    <property type="match status" value="1"/>
</dbReference>
<evidence type="ECO:0000259" key="1">
    <source>
        <dbReference type="Pfam" id="PF00891"/>
    </source>
</evidence>
<organism evidence="2 3">
    <name type="scientific">Aspergillus cavernicola</name>
    <dbReference type="NCBI Taxonomy" id="176166"/>
    <lineage>
        <taxon>Eukaryota</taxon>
        <taxon>Fungi</taxon>
        <taxon>Dikarya</taxon>
        <taxon>Ascomycota</taxon>
        <taxon>Pezizomycotina</taxon>
        <taxon>Eurotiomycetes</taxon>
        <taxon>Eurotiomycetidae</taxon>
        <taxon>Eurotiales</taxon>
        <taxon>Aspergillaceae</taxon>
        <taxon>Aspergillus</taxon>
        <taxon>Aspergillus subgen. Nidulantes</taxon>
    </lineage>
</organism>
<reference evidence="2 3" key="1">
    <citation type="submission" date="2024-07" db="EMBL/GenBank/DDBJ databases">
        <title>Section-level genome sequencing and comparative genomics of Aspergillus sections Usti and Cavernicolus.</title>
        <authorList>
            <consortium name="Lawrence Berkeley National Laboratory"/>
            <person name="Nybo J.L."/>
            <person name="Vesth T.C."/>
            <person name="Theobald S."/>
            <person name="Frisvad J.C."/>
            <person name="Larsen T.O."/>
            <person name="Kjaerboelling I."/>
            <person name="Rothschild-Mancinelli K."/>
            <person name="Lyhne E.K."/>
            <person name="Kogle M.E."/>
            <person name="Barry K."/>
            <person name="Clum A."/>
            <person name="Na H."/>
            <person name="Ledsgaard L."/>
            <person name="Lin J."/>
            <person name="Lipzen A."/>
            <person name="Kuo A."/>
            <person name="Riley R."/>
            <person name="Mondo S."/>
            <person name="LaButti K."/>
            <person name="Haridas S."/>
            <person name="Pangalinan J."/>
            <person name="Salamov A.A."/>
            <person name="Simmons B.A."/>
            <person name="Magnuson J.K."/>
            <person name="Chen J."/>
            <person name="Drula E."/>
            <person name="Henrissat B."/>
            <person name="Wiebenga A."/>
            <person name="Lubbers R.J."/>
            <person name="Gomes A.C."/>
            <person name="Makela M.R."/>
            <person name="Stajich J."/>
            <person name="Grigoriev I.V."/>
            <person name="Mortensen U.H."/>
            <person name="De vries R.P."/>
            <person name="Baker S.E."/>
            <person name="Andersen M.R."/>
        </authorList>
    </citation>
    <scope>NUCLEOTIDE SEQUENCE [LARGE SCALE GENOMIC DNA]</scope>
    <source>
        <strain evidence="2 3">CBS 600.67</strain>
    </source>
</reference>
<evidence type="ECO:0000313" key="2">
    <source>
        <dbReference type="EMBL" id="KAL2833899.1"/>
    </source>
</evidence>
<dbReference type="PANTHER" id="PTHR43712:SF18">
    <property type="entry name" value="PUTATIVE (AFU_ORTHOLOGUE AFUA_4G14240)-RELATED"/>
    <property type="match status" value="1"/>
</dbReference>
<dbReference type="Proteomes" id="UP001610335">
    <property type="component" value="Unassembled WGS sequence"/>
</dbReference>
<protein>
    <recommendedName>
        <fullName evidence="1">O-methyltransferase C-terminal domain-containing protein</fullName>
    </recommendedName>
</protein>
<accession>A0ABR4J1P8</accession>
<name>A0ABR4J1P8_9EURO</name>
<dbReference type="InterPro" id="IPR029063">
    <property type="entry name" value="SAM-dependent_MTases_sf"/>
</dbReference>
<dbReference type="PANTHER" id="PTHR43712">
    <property type="entry name" value="PUTATIVE (AFU_ORTHOLOGUE AFUA_4G14580)-RELATED"/>
    <property type="match status" value="1"/>
</dbReference>
<dbReference type="EMBL" id="JBFXLS010000003">
    <property type="protein sequence ID" value="KAL2833899.1"/>
    <property type="molecule type" value="Genomic_DNA"/>
</dbReference>
<dbReference type="InterPro" id="IPR001077">
    <property type="entry name" value="COMT_C"/>
</dbReference>
<comment type="caution">
    <text evidence="2">The sequence shown here is derived from an EMBL/GenBank/DDBJ whole genome shotgun (WGS) entry which is preliminary data.</text>
</comment>
<dbReference type="Gene3D" id="3.40.50.150">
    <property type="entry name" value="Vaccinia Virus protein VP39"/>
    <property type="match status" value="1"/>
</dbReference>